<accession>A0A087BE74</accession>
<evidence type="ECO:0000256" key="9">
    <source>
        <dbReference type="ARBA" id="ARBA00022840"/>
    </source>
</evidence>
<keyword evidence="7" id="KW-0255">Endonuclease</keyword>
<dbReference type="InterPro" id="IPR027417">
    <property type="entry name" value="P-loop_NTPase"/>
</dbReference>
<evidence type="ECO:0000256" key="2">
    <source>
        <dbReference type="ARBA" id="ARBA00008598"/>
    </source>
</evidence>
<evidence type="ECO:0000256" key="12">
    <source>
        <dbReference type="SAM" id="Coils"/>
    </source>
</evidence>
<name>A0A087BE74_9BIFI</name>
<evidence type="ECO:0000256" key="7">
    <source>
        <dbReference type="ARBA" id="ARBA00022759"/>
    </source>
</evidence>
<keyword evidence="8 11" id="KW-0378">Hydrolase</keyword>
<evidence type="ECO:0000259" key="13">
    <source>
        <dbReference type="PROSITE" id="PS51192"/>
    </source>
</evidence>
<dbReference type="STRING" id="1692.BMAGN_1095"/>
<evidence type="ECO:0000256" key="4">
    <source>
        <dbReference type="ARBA" id="ARBA00022722"/>
    </source>
</evidence>
<keyword evidence="6 11" id="KW-0680">Restriction system</keyword>
<dbReference type="Pfam" id="PF04313">
    <property type="entry name" value="HSDR_N"/>
    <property type="match status" value="1"/>
</dbReference>
<dbReference type="PANTHER" id="PTHR30195:SF15">
    <property type="entry name" value="TYPE I RESTRICTION ENZYME HINDI ENDONUCLEASE SUBUNIT"/>
    <property type="match status" value="1"/>
</dbReference>
<evidence type="ECO:0000313" key="14">
    <source>
        <dbReference type="EMBL" id="KFI69324.1"/>
    </source>
</evidence>
<dbReference type="EMBL" id="JGZB01000002">
    <property type="protein sequence ID" value="KFI69324.1"/>
    <property type="molecule type" value="Genomic_DNA"/>
</dbReference>
<feature type="domain" description="Helicase ATP-binding" evidence="13">
    <location>
        <begin position="287"/>
        <end position="452"/>
    </location>
</feature>
<comment type="caution">
    <text evidence="14">The sequence shown here is derived from an EMBL/GenBank/DDBJ whole genome shotgun (WGS) entry which is preliminary data.</text>
</comment>
<dbReference type="Proteomes" id="UP000029052">
    <property type="component" value="Unassembled WGS sequence"/>
</dbReference>
<dbReference type="GO" id="GO:0009307">
    <property type="term" value="P:DNA restriction-modification system"/>
    <property type="evidence" value="ECO:0007669"/>
    <property type="project" value="UniProtKB-KW"/>
</dbReference>
<dbReference type="eggNOG" id="COG0610">
    <property type="taxonomic scope" value="Bacteria"/>
</dbReference>
<dbReference type="InterPro" id="IPR055180">
    <property type="entry name" value="HsdR_RecA-like_helicase_dom_2"/>
</dbReference>
<keyword evidence="9 11" id="KW-0067">ATP-binding</keyword>
<evidence type="ECO:0000256" key="11">
    <source>
        <dbReference type="RuleBase" id="RU364115"/>
    </source>
</evidence>
<evidence type="ECO:0000256" key="3">
    <source>
        <dbReference type="ARBA" id="ARBA00011296"/>
    </source>
</evidence>
<dbReference type="SUPFAM" id="SSF52540">
    <property type="entry name" value="P-loop containing nucleoside triphosphate hydrolases"/>
    <property type="match status" value="1"/>
</dbReference>
<evidence type="ECO:0000256" key="5">
    <source>
        <dbReference type="ARBA" id="ARBA00022741"/>
    </source>
</evidence>
<dbReference type="InterPro" id="IPR040980">
    <property type="entry name" value="SWI2_SNF2"/>
</dbReference>
<dbReference type="CDD" id="cd18800">
    <property type="entry name" value="SF2_C_EcoR124I-like"/>
    <property type="match status" value="1"/>
</dbReference>
<dbReference type="InterPro" id="IPR051268">
    <property type="entry name" value="Type-I_R_enzyme_R_subunit"/>
</dbReference>
<keyword evidence="12" id="KW-0175">Coiled coil</keyword>
<reference evidence="14 15" key="1">
    <citation type="submission" date="2014-03" db="EMBL/GenBank/DDBJ databases">
        <title>Genomics of Bifidobacteria.</title>
        <authorList>
            <person name="Ventura M."/>
            <person name="Milani C."/>
            <person name="Lugli G.A."/>
        </authorList>
    </citation>
    <scope>NUCLEOTIDE SEQUENCE [LARGE SCALE GENOMIC DNA]</scope>
    <source>
        <strain evidence="14 15">LMG 11591</strain>
    </source>
</reference>
<dbReference type="AlphaFoldDB" id="A0A087BE74"/>
<comment type="subunit">
    <text evidence="3 11">The type I restriction/modification system is composed of three polypeptides R, M and S.</text>
</comment>
<sequence length="1045" mass="121136">MPKSRYSEEESVQKPAGELLHNELGWDLVYCFDDEVLGKDGTLGRESYEDVILERYLEPALLELNEWLEEDEISQVIATLKKTLATDTLLQTNEKKYDMLRDGIPVERTREDGSKYEERAQIFDFDHPEMNHFLIAEELWVKSPLYERRCDIVGFVNGIPLMFVEFKRHDKDVRRAYEDNYTDYQDTIPQIFHFNAFVILSNGLESKIGTLGSPYEYFHDWKRLDEDDETGSVELETMLRGVCSKRNFIDLFENFILFDHFESPAVKILARNHQFLGVNKAVQAFEERELNNGKLGVFWHTQGSGKSYSMVFIARKIKRRSSALSPTFLVLTDRDELDMQISETFESCGALGNVPAKRSIASSGKDLIEKLKGNPSFIFSLIHKFNNPNVEPITPNHDIIILSDEAHRTNNGIYADNMNRILPTASKIGFTGTPLLQDDHLTKRTFGGYLSVYDFKRAVEDGATVPLYYENRSDILQIENPDINDKLLAELENMDLDEDQTEKLQRDMSRDVHILMGEKRLRTIAKDFVKHYSKHWESGKAMFISVNKVTCVMMFDYVQEYWAQEISSQKKRLATLDQQEALELKRKISWMEETEMAVVVSKEQNEVSRFEKWGLDIREHRKKMIERKLEDEFKDKNSPLRVVFVCAMWLTGFDVKPLGTMYFDKPMKAHTLMQAIARANRVSEGKSNGLIVDYVGIVKAMRKALADYTNSKGKYGEDPVVEKEKLIERIGGLTDEIEELLTANGFDLDNLIGAEGFERLERIQDGANALSGSLETKKRFGILSRELFKMFRFTSLEEIGEELWVKRDAIRAIYNYLNKRVDVADTTEQMVKLQSIVDECINVTGADEDKKASTKFDISKIDFDKLSAEFERVQRKEILLDDFSAVLEDRLEKAMKANPLRVDFYSRYEQIIEDYNAEQDKATIEKTFIELMKLSEELDEKQKEYIREGFTSEQQMSVFELLFKENLTKADIKAIKSVAIELNDAIEARLSEMVSWTDKDQTKAIVYTTIRNILWQELPDSYTEEDVVKYENAIYNYYYTCDRAA</sequence>
<dbReference type="EC" id="3.1.21.3" evidence="11"/>
<keyword evidence="10 11" id="KW-0238">DNA-binding</keyword>
<keyword evidence="5 11" id="KW-0547">Nucleotide-binding</keyword>
<dbReference type="PANTHER" id="PTHR30195">
    <property type="entry name" value="TYPE I SITE-SPECIFIC DEOXYRIBONUCLEASE PROTEIN SUBUNIT M AND R"/>
    <property type="match status" value="1"/>
</dbReference>
<dbReference type="GO" id="GO:0003677">
    <property type="term" value="F:DNA binding"/>
    <property type="evidence" value="ECO:0007669"/>
    <property type="project" value="UniProtKB-KW"/>
</dbReference>
<dbReference type="GO" id="GO:0005524">
    <property type="term" value="F:ATP binding"/>
    <property type="evidence" value="ECO:0007669"/>
    <property type="project" value="UniProtKB-KW"/>
</dbReference>
<comment type="function">
    <text evidence="11">Subunit R is required for both nuclease and ATPase activities, but not for modification.</text>
</comment>
<proteinExistence type="inferred from homology"/>
<dbReference type="SMART" id="SM00487">
    <property type="entry name" value="DEXDc"/>
    <property type="match status" value="1"/>
</dbReference>
<dbReference type="Pfam" id="PF22679">
    <property type="entry name" value="T1R_D3-like"/>
    <property type="match status" value="1"/>
</dbReference>
<protein>
    <recommendedName>
        <fullName evidence="11">Type I restriction enzyme endonuclease subunit</fullName>
        <shortName evidence="11">R protein</shortName>
        <ecNumber evidence="11">3.1.21.3</ecNumber>
    </recommendedName>
</protein>
<dbReference type="Gene3D" id="3.90.1570.50">
    <property type="match status" value="1"/>
</dbReference>
<evidence type="ECO:0000256" key="8">
    <source>
        <dbReference type="ARBA" id="ARBA00022801"/>
    </source>
</evidence>
<feature type="coiled-coil region" evidence="12">
    <location>
        <begin position="905"/>
        <end position="944"/>
    </location>
</feature>
<keyword evidence="4" id="KW-0540">Nuclease</keyword>
<dbReference type="InterPro" id="IPR014001">
    <property type="entry name" value="Helicase_ATP-bd"/>
</dbReference>
<gene>
    <name evidence="14" type="ORF">BMAGN_1095</name>
</gene>
<comment type="catalytic activity">
    <reaction evidence="1 11">
        <text>Endonucleolytic cleavage of DNA to give random double-stranded fragments with terminal 5'-phosphates, ATP is simultaneously hydrolyzed.</text>
        <dbReference type="EC" id="3.1.21.3"/>
    </reaction>
</comment>
<comment type="similarity">
    <text evidence="2 11">Belongs to the HsdR family.</text>
</comment>
<keyword evidence="15" id="KW-1185">Reference proteome</keyword>
<dbReference type="GO" id="GO:0009035">
    <property type="term" value="F:type I site-specific deoxyribonuclease activity"/>
    <property type="evidence" value="ECO:0007669"/>
    <property type="project" value="UniProtKB-EC"/>
</dbReference>
<dbReference type="InterPro" id="IPR004473">
    <property type="entry name" value="Restrct_endonuc_typeI_HsdR"/>
</dbReference>
<dbReference type="Pfam" id="PF18766">
    <property type="entry name" value="SWI2_SNF2"/>
    <property type="match status" value="1"/>
</dbReference>
<dbReference type="CDD" id="cd22332">
    <property type="entry name" value="HsdR_N"/>
    <property type="match status" value="1"/>
</dbReference>
<dbReference type="Gene3D" id="3.40.50.300">
    <property type="entry name" value="P-loop containing nucleotide triphosphate hydrolases"/>
    <property type="match status" value="2"/>
</dbReference>
<evidence type="ECO:0000256" key="6">
    <source>
        <dbReference type="ARBA" id="ARBA00022747"/>
    </source>
</evidence>
<dbReference type="RefSeq" id="WP_022859701.1">
    <property type="nucleotide sequence ID" value="NZ_JGZB01000002.1"/>
</dbReference>
<evidence type="ECO:0000256" key="10">
    <source>
        <dbReference type="ARBA" id="ARBA00023125"/>
    </source>
</evidence>
<evidence type="ECO:0000256" key="1">
    <source>
        <dbReference type="ARBA" id="ARBA00000851"/>
    </source>
</evidence>
<dbReference type="PROSITE" id="PS51192">
    <property type="entry name" value="HELICASE_ATP_BIND_1"/>
    <property type="match status" value="1"/>
</dbReference>
<dbReference type="InterPro" id="IPR007409">
    <property type="entry name" value="Restrct_endonuc_type1_HsdR_N"/>
</dbReference>
<organism evidence="14 15">
    <name type="scientific">Bifidobacterium magnum</name>
    <dbReference type="NCBI Taxonomy" id="1692"/>
    <lineage>
        <taxon>Bacteria</taxon>
        <taxon>Bacillati</taxon>
        <taxon>Actinomycetota</taxon>
        <taxon>Actinomycetes</taxon>
        <taxon>Bifidobacteriales</taxon>
        <taxon>Bifidobacteriaceae</taxon>
        <taxon>Bifidobacterium</taxon>
    </lineage>
</organism>
<dbReference type="NCBIfam" id="TIGR00348">
    <property type="entry name" value="hsdR"/>
    <property type="match status" value="1"/>
</dbReference>
<evidence type="ECO:0000313" key="15">
    <source>
        <dbReference type="Proteomes" id="UP000029052"/>
    </source>
</evidence>